<dbReference type="SMART" id="SM01017">
    <property type="entry name" value="Arrestin_C"/>
    <property type="match status" value="1"/>
</dbReference>
<dbReference type="SUPFAM" id="SSF81296">
    <property type="entry name" value="E set domains"/>
    <property type="match status" value="2"/>
</dbReference>
<organism evidence="3 4">
    <name type="scientific">Mytilus edulis</name>
    <name type="common">Blue mussel</name>
    <dbReference type="NCBI Taxonomy" id="6550"/>
    <lineage>
        <taxon>Eukaryota</taxon>
        <taxon>Metazoa</taxon>
        <taxon>Spiralia</taxon>
        <taxon>Lophotrochozoa</taxon>
        <taxon>Mollusca</taxon>
        <taxon>Bivalvia</taxon>
        <taxon>Autobranchia</taxon>
        <taxon>Pteriomorphia</taxon>
        <taxon>Mytilida</taxon>
        <taxon>Mytiloidea</taxon>
        <taxon>Mytilidae</taxon>
        <taxon>Mytilinae</taxon>
        <taxon>Mytilus</taxon>
    </lineage>
</organism>
<feature type="domain" description="Arrestin C-terminal-like" evidence="2">
    <location>
        <begin position="168"/>
        <end position="305"/>
    </location>
</feature>
<reference evidence="3" key="1">
    <citation type="submission" date="2021-03" db="EMBL/GenBank/DDBJ databases">
        <authorList>
            <person name="Bekaert M."/>
        </authorList>
    </citation>
    <scope>NUCLEOTIDE SEQUENCE</scope>
</reference>
<dbReference type="InterPro" id="IPR011021">
    <property type="entry name" value="Arrestin-like_N"/>
</dbReference>
<dbReference type="OrthoDB" id="2333384at2759"/>
<dbReference type="InterPro" id="IPR050357">
    <property type="entry name" value="Arrestin_domain-protein"/>
</dbReference>
<evidence type="ECO:0000313" key="4">
    <source>
        <dbReference type="Proteomes" id="UP000683360"/>
    </source>
</evidence>
<evidence type="ECO:0000256" key="1">
    <source>
        <dbReference type="ARBA" id="ARBA00005298"/>
    </source>
</evidence>
<dbReference type="Pfam" id="PF00339">
    <property type="entry name" value="Arrestin_N"/>
    <property type="match status" value="1"/>
</dbReference>
<dbReference type="Gene3D" id="2.60.40.640">
    <property type="match status" value="2"/>
</dbReference>
<comment type="caution">
    <text evidence="3">The sequence shown here is derived from an EMBL/GenBank/DDBJ whole genome shotgun (WGS) entry which is preliminary data.</text>
</comment>
<dbReference type="InterPro" id="IPR014756">
    <property type="entry name" value="Ig_E-set"/>
</dbReference>
<dbReference type="AlphaFoldDB" id="A0A8S3SGS6"/>
<dbReference type="EMBL" id="CAJPWZ010001673">
    <property type="protein sequence ID" value="CAG2220822.1"/>
    <property type="molecule type" value="Genomic_DNA"/>
</dbReference>
<dbReference type="PANTHER" id="PTHR11188">
    <property type="entry name" value="ARRESTIN DOMAIN CONTAINING PROTEIN"/>
    <property type="match status" value="1"/>
</dbReference>
<sequence length="402" mass="45387">MKLTHFSLTFDVQARVFVAGDRISGMVKVGFGKETKMRCLMLCLEGKAKSYWDVKQGKSTTKYRARENYINQNILLWGGMEGSRLHPEGYATYPFNFPLNSDTPSSYEGKRGYVRYTCSAIIDRPWKFNEIIKEPFTVIHHLDCSQLLSALNPIYEHRNETIEGCCCEDGSVELDLSINKTAFVPGEPLIYDVTINNQSGNTISEFYLMLRQVATYTGYSDSFFSSGKPHYHTKQENFSMFNQAVRVKKNSKQTYSGASTIPSLPPSILEGCNIINLQYFIILKIPSRWSSLKVEREIIIGTKPARAVQPCAPRIPTSNEVAPSQIELSVFPSAPPSYDELPPSYAECVFGAVDIHDEDDGEHTTTHGNWAPAYTYYNWNQQNYSGPQPQPVRPAPPSYDEL</sequence>
<evidence type="ECO:0000313" key="3">
    <source>
        <dbReference type="EMBL" id="CAG2220822.1"/>
    </source>
</evidence>
<accession>A0A8S3SGS6</accession>
<dbReference type="Proteomes" id="UP000683360">
    <property type="component" value="Unassembled WGS sequence"/>
</dbReference>
<proteinExistence type="inferred from homology"/>
<dbReference type="InterPro" id="IPR014752">
    <property type="entry name" value="Arrestin-like_C"/>
</dbReference>
<name>A0A8S3SGS6_MYTED</name>
<dbReference type="GO" id="GO:0015031">
    <property type="term" value="P:protein transport"/>
    <property type="evidence" value="ECO:0007669"/>
    <property type="project" value="TreeGrafter"/>
</dbReference>
<evidence type="ECO:0000259" key="2">
    <source>
        <dbReference type="SMART" id="SM01017"/>
    </source>
</evidence>
<dbReference type="InterPro" id="IPR011022">
    <property type="entry name" value="Arrestin_C-like"/>
</dbReference>
<gene>
    <name evidence="3" type="ORF">MEDL_34354</name>
</gene>
<protein>
    <recommendedName>
        <fullName evidence="2">Arrestin C-terminal-like domain-containing protein</fullName>
    </recommendedName>
</protein>
<dbReference type="Pfam" id="PF02752">
    <property type="entry name" value="Arrestin_C"/>
    <property type="match status" value="1"/>
</dbReference>
<dbReference type="PANTHER" id="PTHR11188:SF176">
    <property type="entry name" value="ARRESTIN DOMAIN-CONTAINING PROTEIN 1"/>
    <property type="match status" value="1"/>
</dbReference>
<keyword evidence="4" id="KW-1185">Reference proteome</keyword>
<dbReference type="GO" id="GO:0005737">
    <property type="term" value="C:cytoplasm"/>
    <property type="evidence" value="ECO:0007669"/>
    <property type="project" value="TreeGrafter"/>
</dbReference>
<comment type="similarity">
    <text evidence="1">Belongs to the arrestin family.</text>
</comment>